<dbReference type="PROSITE" id="PS50003">
    <property type="entry name" value="PH_DOMAIN"/>
    <property type="match status" value="1"/>
</dbReference>
<dbReference type="EMBL" id="CP133270">
    <property type="protein sequence ID" value="WVX66970.1"/>
    <property type="molecule type" value="Genomic_DNA"/>
</dbReference>
<dbReference type="InterPro" id="IPR038666">
    <property type="entry name" value="SSP1_head-tail_sf"/>
</dbReference>
<gene>
    <name evidence="2" type="ORF">Bealeia1_01165</name>
</gene>
<organism evidence="2 3">
    <name type="scientific">Candidatus Bealeia paramacronuclearis</name>
    <dbReference type="NCBI Taxonomy" id="1921001"/>
    <lineage>
        <taxon>Bacteria</taxon>
        <taxon>Pseudomonadati</taxon>
        <taxon>Pseudomonadota</taxon>
        <taxon>Alphaproteobacteria</taxon>
        <taxon>Holosporales</taxon>
        <taxon>Holosporaceae</taxon>
        <taxon>Candidatus Bealeia</taxon>
    </lineage>
</organism>
<dbReference type="Pfam" id="PF05521">
    <property type="entry name" value="Phage_HCP"/>
    <property type="match status" value="1"/>
</dbReference>
<evidence type="ECO:0000313" key="3">
    <source>
        <dbReference type="Proteomes" id="UP001330434"/>
    </source>
</evidence>
<sequence>MKIRIGDLKERISFLIKKKASDNKGGWIESIEETVPVWANIVPIVGRDGYHPDDLGGGLASGVGYLKQPSRARYRVTVRRDIAVPNGGDVIWSLGVMKKRFTMASRPYLILDKQFQGFVMVEMGDES</sequence>
<dbReference type="Proteomes" id="UP001330434">
    <property type="component" value="Chromosome"/>
</dbReference>
<reference evidence="2 3" key="1">
    <citation type="journal article" date="2024" name="Environ. Microbiol.">
        <title>Novel evolutionary insights on the interactions of the Holosporales (Alphaproteobacteria) with eukaryotic hosts from comparative genomics.</title>
        <authorList>
            <person name="Giovannini M."/>
            <person name="Petroni G."/>
            <person name="Castelli M."/>
        </authorList>
    </citation>
    <scope>NUCLEOTIDE SEQUENCE [LARGE SCALE GENOMIC DNA]</scope>
    <source>
        <strain evidence="2 3">US_Bl 15I1</strain>
    </source>
</reference>
<keyword evidence="3" id="KW-1185">Reference proteome</keyword>
<evidence type="ECO:0000259" key="1">
    <source>
        <dbReference type="PROSITE" id="PS50003"/>
    </source>
</evidence>
<accession>A0ABZ2C3H9</accession>
<dbReference type="RefSeq" id="WP_331255781.1">
    <property type="nucleotide sequence ID" value="NZ_CP133270.1"/>
</dbReference>
<proteinExistence type="predicted"/>
<dbReference type="InterPro" id="IPR001849">
    <property type="entry name" value="PH_domain"/>
</dbReference>
<name>A0ABZ2C3H9_9PROT</name>
<feature type="domain" description="PH" evidence="1">
    <location>
        <begin position="1"/>
        <end position="36"/>
    </location>
</feature>
<protein>
    <submittedName>
        <fullName evidence="2">Phage head closure protein</fullName>
    </submittedName>
</protein>
<evidence type="ECO:0000313" key="2">
    <source>
        <dbReference type="EMBL" id="WVX66970.1"/>
    </source>
</evidence>
<dbReference type="InterPro" id="IPR008767">
    <property type="entry name" value="Phage_SPP1_head-tail_adaptor"/>
</dbReference>
<dbReference type="Gene3D" id="2.40.10.270">
    <property type="entry name" value="Bacteriophage SPP1 head-tail adaptor protein"/>
    <property type="match status" value="1"/>
</dbReference>